<dbReference type="AlphaFoldDB" id="A0A174EWC1"/>
<evidence type="ECO:0000313" key="3">
    <source>
        <dbReference type="Proteomes" id="UP000284112"/>
    </source>
</evidence>
<accession>A0A174EWC1</accession>
<organism evidence="2 3">
    <name type="scientific">Dorea longicatena</name>
    <dbReference type="NCBI Taxonomy" id="88431"/>
    <lineage>
        <taxon>Bacteria</taxon>
        <taxon>Bacillati</taxon>
        <taxon>Bacillota</taxon>
        <taxon>Clostridia</taxon>
        <taxon>Lachnospirales</taxon>
        <taxon>Lachnospiraceae</taxon>
        <taxon>Dorea</taxon>
    </lineage>
</organism>
<dbReference type="Proteomes" id="UP000284112">
    <property type="component" value="Unassembled WGS sequence"/>
</dbReference>
<dbReference type="RefSeq" id="WP_055302995.1">
    <property type="nucleotide sequence ID" value="NZ_QRHW01000001.1"/>
</dbReference>
<comment type="caution">
    <text evidence="2">The sequence shown here is derived from an EMBL/GenBank/DDBJ whole genome shotgun (WGS) entry which is preliminary data.</text>
</comment>
<proteinExistence type="predicted"/>
<dbReference type="EMBL" id="QRHW01000001">
    <property type="protein sequence ID" value="RHG11455.1"/>
    <property type="molecule type" value="Genomic_DNA"/>
</dbReference>
<protein>
    <submittedName>
        <fullName evidence="2">Uncharacterized protein</fullName>
    </submittedName>
</protein>
<feature type="chain" id="PRO_5030023400" evidence="1">
    <location>
        <begin position="28"/>
        <end position="77"/>
    </location>
</feature>
<evidence type="ECO:0000256" key="1">
    <source>
        <dbReference type="SAM" id="SignalP"/>
    </source>
</evidence>
<sequence length="77" mass="9187">MKLKKFLFTCISSTALLLAIYAVPTFAEPSFQIHPQQISSSARAEQIEWRYRTYKGKKQRRLWSITYEKWLTDWMPA</sequence>
<feature type="signal peptide" evidence="1">
    <location>
        <begin position="1"/>
        <end position="27"/>
    </location>
</feature>
<evidence type="ECO:0000313" key="2">
    <source>
        <dbReference type="EMBL" id="RHG11455.1"/>
    </source>
</evidence>
<gene>
    <name evidence="2" type="ORF">DW641_01040</name>
</gene>
<name>A0A174EWC1_9FIRM</name>
<reference evidence="2 3" key="1">
    <citation type="submission" date="2018-08" db="EMBL/GenBank/DDBJ databases">
        <title>A genome reference for cultivated species of the human gut microbiota.</title>
        <authorList>
            <person name="Zou Y."/>
            <person name="Xue W."/>
            <person name="Luo G."/>
        </authorList>
    </citation>
    <scope>NUCLEOTIDE SEQUENCE [LARGE SCALE GENOMIC DNA]</scope>
    <source>
        <strain evidence="2 3">AM23-13</strain>
    </source>
</reference>
<keyword evidence="1" id="KW-0732">Signal</keyword>